<geneLocation type="plasmid" evidence="3 4">
    <name>pQpDG</name>
</geneLocation>
<dbReference type="CDD" id="cd00093">
    <property type="entry name" value="HTH_XRE"/>
    <property type="match status" value="1"/>
</dbReference>
<feature type="domain" description="HTH cro/C1-type" evidence="2">
    <location>
        <begin position="32"/>
        <end position="88"/>
    </location>
</feature>
<dbReference type="Pfam" id="PF01381">
    <property type="entry name" value="HTH_3"/>
    <property type="match status" value="1"/>
</dbReference>
<proteinExistence type="predicted"/>
<dbReference type="Proteomes" id="UP000008555">
    <property type="component" value="Plasmid pQpDG"/>
</dbReference>
<dbReference type="EMBL" id="CP000735">
    <property type="protein sequence ID" value="ABS78532.1"/>
    <property type="molecule type" value="Genomic_DNA"/>
</dbReference>
<dbReference type="RefSeq" id="WP_011996308.1">
    <property type="nucleotide sequence ID" value="NC_009726.1"/>
</dbReference>
<dbReference type="InterPro" id="IPR001387">
    <property type="entry name" value="Cro/C1-type_HTH"/>
</dbReference>
<evidence type="ECO:0000256" key="1">
    <source>
        <dbReference type="SAM" id="Coils"/>
    </source>
</evidence>
<dbReference type="InterPro" id="IPR013435">
    <property type="entry name" value="Mobile_mystery_prot_A"/>
</dbReference>
<evidence type="ECO:0000313" key="4">
    <source>
        <dbReference type="Proteomes" id="UP000008555"/>
    </source>
</evidence>
<reference evidence="3 4" key="1">
    <citation type="journal article" date="2009" name="Infect. Immun.">
        <title>Comparative genomics reveal extensive transposon-mediated genomic plasticity and diversity among potential effector proteins within the genus Coxiella.</title>
        <authorList>
            <person name="Beare P.A."/>
            <person name="Unsworth N."/>
            <person name="Andoh M."/>
            <person name="Voth D.E."/>
            <person name="Omsland A."/>
            <person name="Gilk S.D."/>
            <person name="Williams K.P."/>
            <person name="Sobral B.W."/>
            <person name="Kupko J.J.III."/>
            <person name="Porcella S.F."/>
            <person name="Samuel J.E."/>
            <person name="Heinzen R.A."/>
        </authorList>
    </citation>
    <scope>NUCLEOTIDE SEQUENCE [LARGE SCALE GENOMIC DNA]</scope>
    <source>
        <strain evidence="3 4">Dugway 5J108-111</strain>
        <plasmid evidence="4">pQpDG</plasmid>
    </source>
</reference>
<dbReference type="PROSITE" id="PS50943">
    <property type="entry name" value="HTH_CROC1"/>
    <property type="match status" value="1"/>
</dbReference>
<dbReference type="SUPFAM" id="SSF47413">
    <property type="entry name" value="lambda repressor-like DNA-binding domains"/>
    <property type="match status" value="1"/>
</dbReference>
<gene>
    <name evidence="3" type="ordered locus">CBUD_A0001</name>
</gene>
<evidence type="ECO:0000313" key="3">
    <source>
        <dbReference type="EMBL" id="ABS78532.1"/>
    </source>
</evidence>
<organism evidence="3 4">
    <name type="scientific">Coxiella burnetii (strain Dugway 5J108-111)</name>
    <dbReference type="NCBI Taxonomy" id="434922"/>
    <lineage>
        <taxon>Bacteria</taxon>
        <taxon>Pseudomonadati</taxon>
        <taxon>Pseudomonadota</taxon>
        <taxon>Gammaproteobacteria</taxon>
        <taxon>Legionellales</taxon>
        <taxon>Coxiellaceae</taxon>
        <taxon>Coxiella</taxon>
    </lineage>
</organism>
<accession>A9KH32</accession>
<name>A9KH32_COXBN</name>
<dbReference type="GO" id="GO:0003677">
    <property type="term" value="F:DNA binding"/>
    <property type="evidence" value="ECO:0007669"/>
    <property type="project" value="InterPro"/>
</dbReference>
<feature type="coiled-coil region" evidence="1">
    <location>
        <begin position="92"/>
        <end position="140"/>
    </location>
</feature>
<dbReference type="HOGENOM" id="CLU_123886_0_0_6"/>
<dbReference type="AlphaFoldDB" id="A9KH32"/>
<sequence>MKDSLITLKQLDQRLLALKEQGIHLTPKQGWVRTLRKALGLTIKQLAKRLSVDLSRVVKIETSEVKGAVTLRTLQSVAEALNCTFVYSFVPKTSLEDTVRNQARKVAKAQMERTAHTMELENQAIEKKWFEEQVEDLTDELLRKSWKHLWEE</sequence>
<dbReference type="KEGG" id="cbd:CBUD_A0001"/>
<dbReference type="Gene3D" id="1.10.260.40">
    <property type="entry name" value="lambda repressor-like DNA-binding domains"/>
    <property type="match status" value="1"/>
</dbReference>
<keyword evidence="1" id="KW-0175">Coiled coil</keyword>
<dbReference type="SMART" id="SM00530">
    <property type="entry name" value="HTH_XRE"/>
    <property type="match status" value="1"/>
</dbReference>
<protein>
    <submittedName>
        <fullName evidence="3">Helix-turn-helix domain containing protein</fullName>
    </submittedName>
</protein>
<keyword evidence="3" id="KW-0614">Plasmid</keyword>
<dbReference type="NCBIfam" id="TIGR02612">
    <property type="entry name" value="mob_myst_A"/>
    <property type="match status" value="1"/>
</dbReference>
<evidence type="ECO:0000259" key="2">
    <source>
        <dbReference type="PROSITE" id="PS50943"/>
    </source>
</evidence>
<dbReference type="InterPro" id="IPR010982">
    <property type="entry name" value="Lambda_DNA-bd_dom_sf"/>
</dbReference>